<proteinExistence type="inferred from homology"/>
<keyword evidence="2" id="KW-0645">Protease</keyword>
<feature type="signal peptide" evidence="6">
    <location>
        <begin position="1"/>
        <end position="30"/>
    </location>
</feature>
<evidence type="ECO:0000259" key="7">
    <source>
        <dbReference type="PROSITE" id="PS51935"/>
    </source>
</evidence>
<sequence>MRTRRITAALAAAALVPLTAALFTSSSANAQSSEEIQAEIDERHSELEKVIEDYNAKREELEDANKLIEEIEAQLPELEAASVAANEALADYAASAYAGGDFAMVNSVLDGDPGDFADRLMYLESLTAAENAELAANLAQVEELETRKTELETLKASADDILGEIEDQQKAIEDEIDSLEDEYDDAYAEENPEESRDWGDYSGSSGVVQFAYDQLGDQYVYGADGPDEWDCSGLTQGAWGSVGTSLSHNTEMQWNETARISRDELQEGDLVFYNGLSHVAIYIGNDQIIHAPNSTTVVKIADIDIMGIDGYGRP</sequence>
<feature type="domain" description="NlpC/P60" evidence="7">
    <location>
        <begin position="201"/>
        <end position="314"/>
    </location>
</feature>
<keyword evidence="5" id="KW-0175">Coiled coil</keyword>
<feature type="coiled-coil region" evidence="5">
    <location>
        <begin position="37"/>
        <end position="88"/>
    </location>
</feature>
<dbReference type="Pfam" id="PF00877">
    <property type="entry name" value="NLPC_P60"/>
    <property type="match status" value="1"/>
</dbReference>
<evidence type="ECO:0000256" key="4">
    <source>
        <dbReference type="ARBA" id="ARBA00022807"/>
    </source>
</evidence>
<dbReference type="PROSITE" id="PS51935">
    <property type="entry name" value="NLPC_P60"/>
    <property type="match status" value="1"/>
</dbReference>
<dbReference type="RefSeq" id="WP_270115475.1">
    <property type="nucleotide sequence ID" value="NZ_BAAAOL010000002.1"/>
</dbReference>
<feature type="coiled-coil region" evidence="5">
    <location>
        <begin position="134"/>
        <end position="189"/>
    </location>
</feature>
<evidence type="ECO:0000313" key="9">
    <source>
        <dbReference type="Proteomes" id="UP001144313"/>
    </source>
</evidence>
<keyword evidence="9" id="KW-1185">Reference proteome</keyword>
<dbReference type="PANTHER" id="PTHR47359">
    <property type="entry name" value="PEPTIDOGLYCAN DL-ENDOPEPTIDASE CWLO"/>
    <property type="match status" value="1"/>
</dbReference>
<evidence type="ECO:0000256" key="1">
    <source>
        <dbReference type="ARBA" id="ARBA00007074"/>
    </source>
</evidence>
<dbReference type="SUPFAM" id="SSF54001">
    <property type="entry name" value="Cysteine proteinases"/>
    <property type="match status" value="1"/>
</dbReference>
<dbReference type="GO" id="GO:0008234">
    <property type="term" value="F:cysteine-type peptidase activity"/>
    <property type="evidence" value="ECO:0007669"/>
    <property type="project" value="UniProtKB-KW"/>
</dbReference>
<dbReference type="InterPro" id="IPR000064">
    <property type="entry name" value="NLP_P60_dom"/>
</dbReference>
<protein>
    <recommendedName>
        <fullName evidence="7">NlpC/P60 domain-containing protein</fullName>
    </recommendedName>
</protein>
<dbReference type="EMBL" id="BSDT01000001">
    <property type="protein sequence ID" value="GLI41416.1"/>
    <property type="molecule type" value="Genomic_DNA"/>
</dbReference>
<accession>A0A9W6LG93</accession>
<dbReference type="Proteomes" id="UP001144313">
    <property type="component" value="Unassembled WGS sequence"/>
</dbReference>
<evidence type="ECO:0000256" key="6">
    <source>
        <dbReference type="SAM" id="SignalP"/>
    </source>
</evidence>
<dbReference type="PANTHER" id="PTHR47359:SF3">
    <property type="entry name" value="NLP_P60 DOMAIN-CONTAINING PROTEIN-RELATED"/>
    <property type="match status" value="1"/>
</dbReference>
<dbReference type="Gene3D" id="3.90.1720.10">
    <property type="entry name" value="endopeptidase domain like (from Nostoc punctiforme)"/>
    <property type="match status" value="1"/>
</dbReference>
<feature type="chain" id="PRO_5040925403" description="NlpC/P60 domain-containing protein" evidence="6">
    <location>
        <begin position="31"/>
        <end position="314"/>
    </location>
</feature>
<name>A0A9W6LG93_9ACTN</name>
<organism evidence="8 9">
    <name type="scientific">Glycomyces algeriensis</name>
    <dbReference type="NCBI Taxonomy" id="256037"/>
    <lineage>
        <taxon>Bacteria</taxon>
        <taxon>Bacillati</taxon>
        <taxon>Actinomycetota</taxon>
        <taxon>Actinomycetes</taxon>
        <taxon>Glycomycetales</taxon>
        <taxon>Glycomycetaceae</taxon>
        <taxon>Glycomyces</taxon>
    </lineage>
</organism>
<keyword evidence="3" id="KW-0378">Hydrolase</keyword>
<evidence type="ECO:0000256" key="5">
    <source>
        <dbReference type="SAM" id="Coils"/>
    </source>
</evidence>
<dbReference type="Gene3D" id="6.10.250.3150">
    <property type="match status" value="1"/>
</dbReference>
<dbReference type="InterPro" id="IPR051794">
    <property type="entry name" value="PG_Endopeptidase_C40"/>
</dbReference>
<gene>
    <name evidence="8" type="ORF">GALLR39Z86_12660</name>
</gene>
<dbReference type="GO" id="GO:0006508">
    <property type="term" value="P:proteolysis"/>
    <property type="evidence" value="ECO:0007669"/>
    <property type="project" value="UniProtKB-KW"/>
</dbReference>
<keyword evidence="4" id="KW-0788">Thiol protease</keyword>
<comment type="similarity">
    <text evidence="1">Belongs to the peptidase C40 family.</text>
</comment>
<dbReference type="AlphaFoldDB" id="A0A9W6LG93"/>
<keyword evidence="6" id="KW-0732">Signal</keyword>
<evidence type="ECO:0000256" key="2">
    <source>
        <dbReference type="ARBA" id="ARBA00022670"/>
    </source>
</evidence>
<evidence type="ECO:0000256" key="3">
    <source>
        <dbReference type="ARBA" id="ARBA00022801"/>
    </source>
</evidence>
<reference evidence="8" key="1">
    <citation type="submission" date="2022-12" db="EMBL/GenBank/DDBJ databases">
        <title>Reference genome sequencing for broad-spectrum identification of bacterial and archaeal isolates by mass spectrometry.</title>
        <authorList>
            <person name="Sekiguchi Y."/>
            <person name="Tourlousse D.M."/>
        </authorList>
    </citation>
    <scope>NUCLEOTIDE SEQUENCE</scope>
    <source>
        <strain evidence="8">LLR39Z86</strain>
    </source>
</reference>
<comment type="caution">
    <text evidence="8">The sequence shown here is derived from an EMBL/GenBank/DDBJ whole genome shotgun (WGS) entry which is preliminary data.</text>
</comment>
<dbReference type="InterPro" id="IPR038765">
    <property type="entry name" value="Papain-like_cys_pep_sf"/>
</dbReference>
<evidence type="ECO:0000313" key="8">
    <source>
        <dbReference type="EMBL" id="GLI41416.1"/>
    </source>
</evidence>